<dbReference type="Proteomes" id="UP000243499">
    <property type="component" value="Chromosome 2"/>
</dbReference>
<gene>
    <name evidence="1" type="ORF">PAHAL_2G392200</name>
</gene>
<accession>A0A2S3H1R6</accession>
<organism evidence="1">
    <name type="scientific">Panicum hallii</name>
    <dbReference type="NCBI Taxonomy" id="206008"/>
    <lineage>
        <taxon>Eukaryota</taxon>
        <taxon>Viridiplantae</taxon>
        <taxon>Streptophyta</taxon>
        <taxon>Embryophyta</taxon>
        <taxon>Tracheophyta</taxon>
        <taxon>Spermatophyta</taxon>
        <taxon>Magnoliopsida</taxon>
        <taxon>Liliopsida</taxon>
        <taxon>Poales</taxon>
        <taxon>Poaceae</taxon>
        <taxon>PACMAD clade</taxon>
        <taxon>Panicoideae</taxon>
        <taxon>Panicodae</taxon>
        <taxon>Paniceae</taxon>
        <taxon>Panicinae</taxon>
        <taxon>Panicum</taxon>
        <taxon>Panicum sect. Panicum</taxon>
    </lineage>
</organism>
<dbReference type="EMBL" id="CM008047">
    <property type="protein sequence ID" value="PAN13433.2"/>
    <property type="molecule type" value="Genomic_DNA"/>
</dbReference>
<dbReference type="AlphaFoldDB" id="A0A2S3H1R6"/>
<protein>
    <submittedName>
        <fullName evidence="1">Uncharacterized protein</fullName>
    </submittedName>
</protein>
<proteinExistence type="predicted"/>
<reference evidence="1" key="1">
    <citation type="submission" date="2018-04" db="EMBL/GenBank/DDBJ databases">
        <title>WGS assembly of Panicum hallii.</title>
        <authorList>
            <person name="Lovell J."/>
            <person name="Jenkins J."/>
            <person name="Lowry D."/>
            <person name="Mamidi S."/>
            <person name="Sreedasyam A."/>
            <person name="Weng X."/>
            <person name="Barry K."/>
            <person name="Bonette J."/>
            <person name="Campitelli B."/>
            <person name="Daum C."/>
            <person name="Gordon S."/>
            <person name="Gould B."/>
            <person name="Lipzen A."/>
            <person name="Macqueen A."/>
            <person name="Palacio-Mejia J."/>
            <person name="Plott C."/>
            <person name="Shakirov E."/>
            <person name="Shu S."/>
            <person name="Yoshinaga Y."/>
            <person name="Zane M."/>
            <person name="Rokhsar D."/>
            <person name="Grimwood J."/>
            <person name="Schmutz J."/>
            <person name="Juenger T."/>
        </authorList>
    </citation>
    <scope>NUCLEOTIDE SEQUENCE [LARGE SCALE GENOMIC DNA]</scope>
    <source>
        <strain evidence="1">FIL2</strain>
    </source>
</reference>
<name>A0A2S3H1R6_9POAL</name>
<sequence length="57" mass="6793">MCHVSLWSMRPRSLVIAGDMFRYFLIRKLNELDLCRVLRILRILSGEPYQNPSYSFS</sequence>
<dbReference type="Gramene" id="PAN13433">
    <property type="protein sequence ID" value="PAN13433"/>
    <property type="gene ID" value="PAHAL_2G392200"/>
</dbReference>
<evidence type="ECO:0000313" key="1">
    <source>
        <dbReference type="EMBL" id="PAN13433.2"/>
    </source>
</evidence>